<protein>
    <recommendedName>
        <fullName evidence="5">Prokaryotic membrane lipoprotein lipid attachment site profile</fullName>
    </recommendedName>
</protein>
<evidence type="ECO:0000313" key="4">
    <source>
        <dbReference type="Proteomes" id="UP000232003"/>
    </source>
</evidence>
<keyword evidence="2" id="KW-0732">Signal</keyword>
<feature type="region of interest" description="Disordered" evidence="1">
    <location>
        <begin position="16"/>
        <end position="35"/>
    </location>
</feature>
<dbReference type="KEGG" id="nfl:COO91_00315"/>
<dbReference type="AlphaFoldDB" id="A0A2K8SGA8"/>
<dbReference type="Proteomes" id="UP000232003">
    <property type="component" value="Chromosome"/>
</dbReference>
<name>A0A2K8SGA8_9NOSO</name>
<dbReference type="EMBL" id="CP024785">
    <property type="protein sequence ID" value="AUB34492.1"/>
    <property type="molecule type" value="Genomic_DNA"/>
</dbReference>
<feature type="chain" id="PRO_5014978972" description="Prokaryotic membrane lipoprotein lipid attachment site profile" evidence="2">
    <location>
        <begin position="17"/>
        <end position="52"/>
    </location>
</feature>
<feature type="signal peptide" evidence="2">
    <location>
        <begin position="1"/>
        <end position="16"/>
    </location>
</feature>
<organism evidence="3 4">
    <name type="scientific">Nostoc flagelliforme CCNUN1</name>
    <dbReference type="NCBI Taxonomy" id="2038116"/>
    <lineage>
        <taxon>Bacteria</taxon>
        <taxon>Bacillati</taxon>
        <taxon>Cyanobacteriota</taxon>
        <taxon>Cyanophyceae</taxon>
        <taxon>Nostocales</taxon>
        <taxon>Nostocaceae</taxon>
        <taxon>Nostoc</taxon>
    </lineage>
</organism>
<gene>
    <name evidence="3" type="ORF">COO91_00315</name>
</gene>
<feature type="compositionally biased region" description="Low complexity" evidence="1">
    <location>
        <begin position="16"/>
        <end position="32"/>
    </location>
</feature>
<keyword evidence="4" id="KW-1185">Reference proteome</keyword>
<evidence type="ECO:0008006" key="5">
    <source>
        <dbReference type="Google" id="ProtNLM"/>
    </source>
</evidence>
<evidence type="ECO:0000313" key="3">
    <source>
        <dbReference type="EMBL" id="AUB34492.1"/>
    </source>
</evidence>
<evidence type="ECO:0000256" key="1">
    <source>
        <dbReference type="SAM" id="MobiDB-lite"/>
    </source>
</evidence>
<reference evidence="3 4" key="1">
    <citation type="submission" date="2017-11" db="EMBL/GenBank/DDBJ databases">
        <title>Complete genome of a free-living desiccation-tolerant cyanobacterium and its photosynthetic adaptation to extreme terrestrial habitat.</title>
        <authorList>
            <person name="Shang J."/>
        </authorList>
    </citation>
    <scope>NUCLEOTIDE SEQUENCE [LARGE SCALE GENOMIC DNA]</scope>
    <source>
        <strain evidence="3 4">CCNUN1</strain>
    </source>
</reference>
<proteinExistence type="predicted"/>
<evidence type="ECO:0000256" key="2">
    <source>
        <dbReference type="SAM" id="SignalP"/>
    </source>
</evidence>
<sequence>MALALGMLALTTSCTAASNTSTQTQQSPSVTQVRDSSKVNQLVHYETLNVAV</sequence>
<accession>A0A2K8SGA8</accession>